<keyword evidence="5 6" id="KW-0472">Membrane</keyword>
<proteinExistence type="predicted"/>
<evidence type="ECO:0000256" key="6">
    <source>
        <dbReference type="SAM" id="Phobius"/>
    </source>
</evidence>
<dbReference type="KEGG" id="fgg:FSB75_16595"/>
<evidence type="ECO:0000313" key="7">
    <source>
        <dbReference type="EMBL" id="QEC57451.1"/>
    </source>
</evidence>
<dbReference type="InterPro" id="IPR022791">
    <property type="entry name" value="L-PG_synthase/AglD"/>
</dbReference>
<evidence type="ECO:0008006" key="9">
    <source>
        <dbReference type="Google" id="ProtNLM"/>
    </source>
</evidence>
<gene>
    <name evidence="7" type="ORF">FSB75_16595</name>
</gene>
<comment type="subcellular location">
    <subcellularLocation>
        <location evidence="1">Cell membrane</location>
        <topology evidence="1">Multi-pass membrane protein</topology>
    </subcellularLocation>
</comment>
<feature type="transmembrane region" description="Helical" evidence="6">
    <location>
        <begin position="186"/>
        <end position="210"/>
    </location>
</feature>
<keyword evidence="2" id="KW-1003">Cell membrane</keyword>
<feature type="transmembrane region" description="Helical" evidence="6">
    <location>
        <begin position="244"/>
        <end position="266"/>
    </location>
</feature>
<keyword evidence="3 6" id="KW-0812">Transmembrane</keyword>
<feature type="transmembrane region" description="Helical" evidence="6">
    <location>
        <begin position="32"/>
        <end position="51"/>
    </location>
</feature>
<evidence type="ECO:0000256" key="2">
    <source>
        <dbReference type="ARBA" id="ARBA00022475"/>
    </source>
</evidence>
<keyword evidence="8" id="KW-1185">Reference proteome</keyword>
<evidence type="ECO:0000256" key="5">
    <source>
        <dbReference type="ARBA" id="ARBA00023136"/>
    </source>
</evidence>
<organism evidence="7 8">
    <name type="scientific">Flavisolibacter ginsenosidimutans</name>
    <dbReference type="NCBI Taxonomy" id="661481"/>
    <lineage>
        <taxon>Bacteria</taxon>
        <taxon>Pseudomonadati</taxon>
        <taxon>Bacteroidota</taxon>
        <taxon>Chitinophagia</taxon>
        <taxon>Chitinophagales</taxon>
        <taxon>Chitinophagaceae</taxon>
        <taxon>Flavisolibacter</taxon>
    </lineage>
</organism>
<dbReference type="Proteomes" id="UP000321204">
    <property type="component" value="Chromosome"/>
</dbReference>
<dbReference type="OrthoDB" id="1121314at2"/>
<evidence type="ECO:0000256" key="4">
    <source>
        <dbReference type="ARBA" id="ARBA00022989"/>
    </source>
</evidence>
<dbReference type="AlphaFoldDB" id="A0A5B8UL69"/>
<sequence length="353" mass="39218">MSVPGSMPNMVSGFCTEWLFLPVMLRNKTIKIFLNYFLGPLLFVGLSVSIFQQIRQQPHLAKSWAEIKESFASVKAFYLGLAVALIFVNWGFESWKWKLLVGSVKPVKFFTAYKAVLSGVSFSVALPNRVGEYIGRMVYQPQGGRLKTISLAVVGGLAQLLTTMIFGVIGLIVLKKELLQAYPQLVIWFQFVLYGLLFVLTCAAFFYYNVGAVVSFFSRWLSSHHYLYLVEALKNFNAAFLSKILFLSSLRYGVFMLQYIILFHFFGVNVSVSSIMSVMSVVFLALAVIPSIALLEVGLRGEVSLKLMGLFSANSLGIGLTSVTVWTLNLVIPAIAGTLFLLNVKLLSKNGED</sequence>
<dbReference type="Pfam" id="PF03706">
    <property type="entry name" value="LPG_synthase_TM"/>
    <property type="match status" value="1"/>
</dbReference>
<accession>A0A5B8UL69</accession>
<reference evidence="7 8" key="1">
    <citation type="journal article" date="2015" name="Int. J. Syst. Evol. Microbiol.">
        <title>Flavisolibacter ginsenosidimutans sp. nov., with ginsenoside-converting activity isolated from soil used for cultivating ginseng.</title>
        <authorList>
            <person name="Zhao Y."/>
            <person name="Liu Q."/>
            <person name="Kang M.S."/>
            <person name="Jin F."/>
            <person name="Yu H."/>
            <person name="Im W.T."/>
        </authorList>
    </citation>
    <scope>NUCLEOTIDE SEQUENCE [LARGE SCALE GENOMIC DNA]</scope>
    <source>
        <strain evidence="7 8">Gsoil 636</strain>
    </source>
</reference>
<feature type="transmembrane region" description="Helical" evidence="6">
    <location>
        <begin position="72"/>
        <end position="92"/>
    </location>
</feature>
<dbReference type="EMBL" id="CP042433">
    <property type="protein sequence ID" value="QEC57451.1"/>
    <property type="molecule type" value="Genomic_DNA"/>
</dbReference>
<name>A0A5B8UL69_9BACT</name>
<keyword evidence="4 6" id="KW-1133">Transmembrane helix</keyword>
<dbReference type="GO" id="GO:0005886">
    <property type="term" value="C:plasma membrane"/>
    <property type="evidence" value="ECO:0007669"/>
    <property type="project" value="UniProtKB-SubCell"/>
</dbReference>
<evidence type="ECO:0000313" key="8">
    <source>
        <dbReference type="Proteomes" id="UP000321204"/>
    </source>
</evidence>
<protein>
    <recommendedName>
        <fullName evidence="9">Flippase-like domain-containing protein</fullName>
    </recommendedName>
</protein>
<evidence type="ECO:0000256" key="3">
    <source>
        <dbReference type="ARBA" id="ARBA00022692"/>
    </source>
</evidence>
<feature type="transmembrane region" description="Helical" evidence="6">
    <location>
        <begin position="151"/>
        <end position="174"/>
    </location>
</feature>
<feature type="transmembrane region" description="Helical" evidence="6">
    <location>
        <begin position="316"/>
        <end position="342"/>
    </location>
</feature>
<evidence type="ECO:0000256" key="1">
    <source>
        <dbReference type="ARBA" id="ARBA00004651"/>
    </source>
</evidence>
<feature type="transmembrane region" description="Helical" evidence="6">
    <location>
        <begin position="112"/>
        <end position="130"/>
    </location>
</feature>
<feature type="transmembrane region" description="Helical" evidence="6">
    <location>
        <begin position="272"/>
        <end position="295"/>
    </location>
</feature>